<name>A0A0E9VTB2_ANGAN</name>
<reference evidence="1" key="2">
    <citation type="journal article" date="2015" name="Fish Shellfish Immunol.">
        <title>Early steps in the European eel (Anguilla anguilla)-Vibrio vulnificus interaction in the gills: Role of the RtxA13 toxin.</title>
        <authorList>
            <person name="Callol A."/>
            <person name="Pajuelo D."/>
            <person name="Ebbesson L."/>
            <person name="Teles M."/>
            <person name="MacKenzie S."/>
            <person name="Amaro C."/>
        </authorList>
    </citation>
    <scope>NUCLEOTIDE SEQUENCE</scope>
</reference>
<organism evidence="1">
    <name type="scientific">Anguilla anguilla</name>
    <name type="common">European freshwater eel</name>
    <name type="synonym">Muraena anguilla</name>
    <dbReference type="NCBI Taxonomy" id="7936"/>
    <lineage>
        <taxon>Eukaryota</taxon>
        <taxon>Metazoa</taxon>
        <taxon>Chordata</taxon>
        <taxon>Craniata</taxon>
        <taxon>Vertebrata</taxon>
        <taxon>Euteleostomi</taxon>
        <taxon>Actinopterygii</taxon>
        <taxon>Neopterygii</taxon>
        <taxon>Teleostei</taxon>
        <taxon>Anguilliformes</taxon>
        <taxon>Anguillidae</taxon>
        <taxon>Anguilla</taxon>
    </lineage>
</organism>
<sequence length="26" mass="3113">MMSLCKESFYIYTLQTLSPKCCLFVY</sequence>
<protein>
    <submittedName>
        <fullName evidence="1">Uncharacterized protein</fullName>
    </submittedName>
</protein>
<evidence type="ECO:0000313" key="1">
    <source>
        <dbReference type="EMBL" id="JAH81334.1"/>
    </source>
</evidence>
<dbReference type="AlphaFoldDB" id="A0A0E9VTB2"/>
<accession>A0A0E9VTB2</accession>
<dbReference type="EMBL" id="GBXM01027243">
    <property type="protein sequence ID" value="JAH81334.1"/>
    <property type="molecule type" value="Transcribed_RNA"/>
</dbReference>
<proteinExistence type="predicted"/>
<reference evidence="1" key="1">
    <citation type="submission" date="2014-11" db="EMBL/GenBank/DDBJ databases">
        <authorList>
            <person name="Amaro Gonzalez C."/>
        </authorList>
    </citation>
    <scope>NUCLEOTIDE SEQUENCE</scope>
</reference>